<reference evidence="2" key="1">
    <citation type="journal article" date="2018" name="Int. J. Syst. Evol. Microbiol.">
        <title>Jatrophihabitans telluris sp. nov., isolated from sediment soil of lava forest wetlands and the emended description of the genus Jatrophihabitans.</title>
        <authorList>
            <person name="Lee K.C."/>
            <person name="Suh M.K."/>
            <person name="Eom M.K."/>
            <person name="Kim K.K."/>
            <person name="Kim J.S."/>
            <person name="Kim D.S."/>
            <person name="Ko S.H."/>
            <person name="Shin Y.K."/>
            <person name="Lee J.S."/>
        </authorList>
    </citation>
    <scope>NUCLEOTIDE SEQUENCE</scope>
    <source>
        <strain evidence="2">N237</strain>
    </source>
</reference>
<reference evidence="2" key="2">
    <citation type="submission" date="2022-05" db="EMBL/GenBank/DDBJ databases">
        <authorList>
            <person name="Kim J.-S."/>
            <person name="Lee K."/>
            <person name="Suh M."/>
            <person name="Eom M."/>
            <person name="Kim J.-S."/>
            <person name="Kim D.-S."/>
            <person name="Ko S.-H."/>
            <person name="Shin Y."/>
            <person name="Lee J.-S."/>
        </authorList>
    </citation>
    <scope>NUCLEOTIDE SEQUENCE</scope>
    <source>
        <strain evidence="2">N237</strain>
    </source>
</reference>
<dbReference type="Proteomes" id="UP001056336">
    <property type="component" value="Chromosome"/>
</dbReference>
<dbReference type="RefSeq" id="WP_249769958.1">
    <property type="nucleotide sequence ID" value="NZ_CP097332.1"/>
</dbReference>
<dbReference type="InterPro" id="IPR023203">
    <property type="entry name" value="TTHA0068_sf"/>
</dbReference>
<evidence type="ECO:0000313" key="2">
    <source>
        <dbReference type="EMBL" id="UQX87433.1"/>
    </source>
</evidence>
<proteinExistence type="predicted"/>
<evidence type="ECO:0000256" key="1">
    <source>
        <dbReference type="SAM" id="MobiDB-lite"/>
    </source>
</evidence>
<dbReference type="SUPFAM" id="SSF140663">
    <property type="entry name" value="TTHA0068-like"/>
    <property type="match status" value="1"/>
</dbReference>
<dbReference type="Gene3D" id="1.10.3450.10">
    <property type="entry name" value="TTHA0068-like"/>
    <property type="match status" value="1"/>
</dbReference>
<organism evidence="2 3">
    <name type="scientific">Jatrophihabitans telluris</name>
    <dbReference type="NCBI Taxonomy" id="2038343"/>
    <lineage>
        <taxon>Bacteria</taxon>
        <taxon>Bacillati</taxon>
        <taxon>Actinomycetota</taxon>
        <taxon>Actinomycetes</taxon>
        <taxon>Jatrophihabitantales</taxon>
        <taxon>Jatrophihabitantaceae</taxon>
        <taxon>Jatrophihabitans</taxon>
    </lineage>
</organism>
<dbReference type="PANTHER" id="PTHR34796">
    <property type="entry name" value="EXPRESSED PROTEIN"/>
    <property type="match status" value="1"/>
</dbReference>
<evidence type="ECO:0000313" key="3">
    <source>
        <dbReference type="Proteomes" id="UP001056336"/>
    </source>
</evidence>
<dbReference type="EMBL" id="CP097332">
    <property type="protein sequence ID" value="UQX87433.1"/>
    <property type="molecule type" value="Genomic_DNA"/>
</dbReference>
<accession>A0ABY4QVS4</accession>
<gene>
    <name evidence="2" type="ORF">M6D93_14125</name>
</gene>
<dbReference type="InterPro" id="IPR005500">
    <property type="entry name" value="DUF309"/>
</dbReference>
<feature type="region of interest" description="Disordered" evidence="1">
    <location>
        <begin position="1"/>
        <end position="34"/>
    </location>
</feature>
<protein>
    <submittedName>
        <fullName evidence="2">DUF309 domain-containing protein</fullName>
    </submittedName>
</protein>
<keyword evidence="3" id="KW-1185">Reference proteome</keyword>
<dbReference type="PANTHER" id="PTHR34796:SF1">
    <property type="entry name" value="EXPRESSED PROTEIN"/>
    <property type="match status" value="1"/>
</dbReference>
<dbReference type="Pfam" id="PF03745">
    <property type="entry name" value="DUF309"/>
    <property type="match status" value="1"/>
</dbReference>
<sequence>MNADATSRPRRNRRPRDELGRPLPYGSPGEFVDGEPVVRSSEQALLEADRLFRAGRPFHAHEVLEDAWKQAPDSERELWRGLAQLAVGVTHAARGNRVGALALLRRGSAALVPYEAGTSVDLDVHALRAWSRDEQDRCSAQVPVVLPAPPLIR</sequence>
<name>A0ABY4QVS4_9ACTN</name>